<comment type="caution">
    <text evidence="1">The sequence shown here is derived from an EMBL/GenBank/DDBJ whole genome shotgun (WGS) entry which is preliminary data.</text>
</comment>
<dbReference type="EMBL" id="JAKOGI010002319">
    <property type="protein sequence ID" value="KAJ8422263.1"/>
    <property type="molecule type" value="Genomic_DNA"/>
</dbReference>
<dbReference type="GO" id="GO:0036297">
    <property type="term" value="P:interstrand cross-link repair"/>
    <property type="evidence" value="ECO:0007669"/>
    <property type="project" value="InterPro"/>
</dbReference>
<dbReference type="PANTHER" id="PTHR16047">
    <property type="entry name" value="RFWD3 PROTEIN"/>
    <property type="match status" value="1"/>
</dbReference>
<proteinExistence type="predicted"/>
<name>A0A9Q1GLL5_9CARY</name>
<dbReference type="Proteomes" id="UP001153076">
    <property type="component" value="Unassembled WGS sequence"/>
</dbReference>
<dbReference type="InterPro" id="IPR037381">
    <property type="entry name" value="RFWD3"/>
</dbReference>
<dbReference type="GO" id="GO:0016567">
    <property type="term" value="P:protein ubiquitination"/>
    <property type="evidence" value="ECO:0007669"/>
    <property type="project" value="InterPro"/>
</dbReference>
<dbReference type="OrthoDB" id="1709430at2759"/>
<sequence length="219" mass="23786">MQNGMVLVFDLRQTVSALELRNGLTCNPVHTIYSLSDDSTVHSGLKRLLTASSVGLCQWNIGDAHEQPILITDTVNQGVCISLAYCPSGDNVVATFRPKVEMPDETSISQLSQPPSSDMGNHVQGSHVLVKRLGSIYQKLGSTSANVPGIRLPKSTILELEDSNSAFACGDEATSNLVLRGLPSLTFTQFLQSYHPIRDVKYTALRRPGDLLFHPVPVL</sequence>
<accession>A0A9Q1GLL5</accession>
<evidence type="ECO:0000313" key="1">
    <source>
        <dbReference type="EMBL" id="KAJ8422263.1"/>
    </source>
</evidence>
<keyword evidence="2" id="KW-1185">Reference proteome</keyword>
<dbReference type="AlphaFoldDB" id="A0A9Q1GLL5"/>
<gene>
    <name evidence="1" type="ORF">Cgig2_019208</name>
</gene>
<dbReference type="PANTHER" id="PTHR16047:SF13">
    <property type="entry name" value="E3 UBIQUITIN-PROTEIN LIGASE RFWD3"/>
    <property type="match status" value="1"/>
</dbReference>
<dbReference type="GO" id="GO:0004842">
    <property type="term" value="F:ubiquitin-protein transferase activity"/>
    <property type="evidence" value="ECO:0007669"/>
    <property type="project" value="InterPro"/>
</dbReference>
<protein>
    <submittedName>
        <fullName evidence="1">Uncharacterized protein</fullName>
    </submittedName>
</protein>
<organism evidence="1 2">
    <name type="scientific">Carnegiea gigantea</name>
    <dbReference type="NCBI Taxonomy" id="171969"/>
    <lineage>
        <taxon>Eukaryota</taxon>
        <taxon>Viridiplantae</taxon>
        <taxon>Streptophyta</taxon>
        <taxon>Embryophyta</taxon>
        <taxon>Tracheophyta</taxon>
        <taxon>Spermatophyta</taxon>
        <taxon>Magnoliopsida</taxon>
        <taxon>eudicotyledons</taxon>
        <taxon>Gunneridae</taxon>
        <taxon>Pentapetalae</taxon>
        <taxon>Caryophyllales</taxon>
        <taxon>Cactineae</taxon>
        <taxon>Cactaceae</taxon>
        <taxon>Cactoideae</taxon>
        <taxon>Echinocereeae</taxon>
        <taxon>Carnegiea</taxon>
    </lineage>
</organism>
<reference evidence="1" key="1">
    <citation type="submission" date="2022-04" db="EMBL/GenBank/DDBJ databases">
        <title>Carnegiea gigantea Genome sequencing and assembly v2.</title>
        <authorList>
            <person name="Copetti D."/>
            <person name="Sanderson M.J."/>
            <person name="Burquez A."/>
            <person name="Wojciechowski M.F."/>
        </authorList>
    </citation>
    <scope>NUCLEOTIDE SEQUENCE</scope>
    <source>
        <strain evidence="1">SGP5-SGP5p</strain>
        <tissue evidence="1">Aerial part</tissue>
    </source>
</reference>
<dbReference type="GO" id="GO:0005634">
    <property type="term" value="C:nucleus"/>
    <property type="evidence" value="ECO:0007669"/>
    <property type="project" value="InterPro"/>
</dbReference>
<evidence type="ECO:0000313" key="2">
    <source>
        <dbReference type="Proteomes" id="UP001153076"/>
    </source>
</evidence>